<dbReference type="PANTHER" id="PTHR22705:SF0">
    <property type="entry name" value="ZZ-TYPE ZINC FINGER-CONTAINING PROTEIN 3"/>
    <property type="match status" value="1"/>
</dbReference>
<dbReference type="RefSeq" id="XP_035320029.1">
    <property type="nucleotide sequence ID" value="XM_035464319.1"/>
</dbReference>
<dbReference type="Proteomes" id="UP000749293">
    <property type="component" value="Unassembled WGS sequence"/>
</dbReference>
<reference evidence="2" key="1">
    <citation type="submission" date="2020-03" db="EMBL/GenBank/DDBJ databases">
        <title>Site-based positive gene gene selection in Geosmithia morbida across the United States reveals a broad range of putative effectors and factors for local host and environmental adapation.</title>
        <authorList>
            <person name="Onufrak A."/>
            <person name="Murdoch R.W."/>
            <person name="Gazis R."/>
            <person name="Huff M."/>
            <person name="Staton M."/>
            <person name="Klingeman W."/>
            <person name="Hadziabdic D."/>
        </authorList>
    </citation>
    <scope>NUCLEOTIDE SEQUENCE</scope>
    <source>
        <strain evidence="2">1262</strain>
    </source>
</reference>
<dbReference type="OrthoDB" id="20473at2759"/>
<dbReference type="AlphaFoldDB" id="A0A9P4YRU1"/>
<dbReference type="GeneID" id="55968569"/>
<name>A0A9P4YRU1_9HYPO</name>
<evidence type="ECO:0000313" key="3">
    <source>
        <dbReference type="Proteomes" id="UP000749293"/>
    </source>
</evidence>
<accession>A0A9P4YRU1</accession>
<proteinExistence type="predicted"/>
<comment type="caution">
    <text evidence="2">The sequence shown here is derived from an EMBL/GenBank/DDBJ whole genome shotgun (WGS) entry which is preliminary data.</text>
</comment>
<protein>
    <submittedName>
        <fullName evidence="2">Conserved hypothetical, protein</fullName>
    </submittedName>
</protein>
<feature type="compositionally biased region" description="Low complexity" evidence="1">
    <location>
        <begin position="136"/>
        <end position="147"/>
    </location>
</feature>
<feature type="region of interest" description="Disordered" evidence="1">
    <location>
        <begin position="136"/>
        <end position="177"/>
    </location>
</feature>
<dbReference type="InterPro" id="IPR037830">
    <property type="entry name" value="ZZZ3"/>
</dbReference>
<sequence>MVLPTVIQRAPPPEPIDFEDNADAIALQSAISVLLLQRKKADQHIRLLRDHKDASVADPARFAELLAAADRDRSTANLPFKDAFSAQAIASCPQINWEQYAVVGEPLDRLHAEQVSRPPETAPSVYSGGVYESGTPAAAAAGSGSLARPEEYRGPLAPYSPWRDAADSAPSKSRSNK</sequence>
<dbReference type="PANTHER" id="PTHR22705">
    <property type="entry name" value="ZINC FINGER, ZZ DOMAIN CONTAINING 3"/>
    <property type="match status" value="1"/>
</dbReference>
<dbReference type="EMBL" id="JAANYQ010000013">
    <property type="protein sequence ID" value="KAF4121377.1"/>
    <property type="molecule type" value="Genomic_DNA"/>
</dbReference>
<gene>
    <name evidence="2" type="ORF">GMORB2_2339</name>
</gene>
<evidence type="ECO:0000313" key="2">
    <source>
        <dbReference type="EMBL" id="KAF4121377.1"/>
    </source>
</evidence>
<organism evidence="2 3">
    <name type="scientific">Geosmithia morbida</name>
    <dbReference type="NCBI Taxonomy" id="1094350"/>
    <lineage>
        <taxon>Eukaryota</taxon>
        <taxon>Fungi</taxon>
        <taxon>Dikarya</taxon>
        <taxon>Ascomycota</taxon>
        <taxon>Pezizomycotina</taxon>
        <taxon>Sordariomycetes</taxon>
        <taxon>Hypocreomycetidae</taxon>
        <taxon>Hypocreales</taxon>
        <taxon>Bionectriaceae</taxon>
        <taxon>Geosmithia</taxon>
    </lineage>
</organism>
<keyword evidence="3" id="KW-1185">Reference proteome</keyword>
<evidence type="ECO:0000256" key="1">
    <source>
        <dbReference type="SAM" id="MobiDB-lite"/>
    </source>
</evidence>